<dbReference type="RefSeq" id="WP_012674410.1">
    <property type="nucleotide sequence ID" value="NC_012438.1"/>
</dbReference>
<dbReference type="GO" id="GO:0003677">
    <property type="term" value="F:DNA binding"/>
    <property type="evidence" value="ECO:0007669"/>
    <property type="project" value="InterPro"/>
</dbReference>
<reference evidence="11 12" key="1">
    <citation type="journal article" date="2009" name="J. Bacteriol.">
        <title>Complete and draft genome sequences of six members of the Aquificales.</title>
        <authorList>
            <person name="Reysenbach A.L."/>
            <person name="Hamamura N."/>
            <person name="Podar M."/>
            <person name="Griffiths E."/>
            <person name="Ferreira S."/>
            <person name="Hochstein R."/>
            <person name="Heidelberg J."/>
            <person name="Johnson J."/>
            <person name="Mead D."/>
            <person name="Pohorille A."/>
            <person name="Sarmiento M."/>
            <person name="Schweighofer K."/>
            <person name="Seshadri R."/>
            <person name="Voytek M.A."/>
        </authorList>
    </citation>
    <scope>NUCLEOTIDE SEQUENCE [LARGE SCALE GENOMIC DNA]</scope>
    <source>
        <strain evidence="12">Az-Fu1 / DSM 15241 / OCM 825</strain>
    </source>
</reference>
<evidence type="ECO:0000256" key="9">
    <source>
        <dbReference type="ARBA" id="ARBA00030998"/>
    </source>
</evidence>
<dbReference type="OrthoDB" id="15252at2"/>
<keyword evidence="12" id="KW-1185">Reference proteome</keyword>
<comment type="catalytic activity">
    <reaction evidence="10">
        <text>RNA(n) + a ribonucleoside 5'-triphosphate = RNA(n+1) + diphosphate</text>
        <dbReference type="Rhea" id="RHEA:21248"/>
        <dbReference type="Rhea" id="RHEA-COMP:14527"/>
        <dbReference type="Rhea" id="RHEA-COMP:17342"/>
        <dbReference type="ChEBI" id="CHEBI:33019"/>
        <dbReference type="ChEBI" id="CHEBI:61557"/>
        <dbReference type="ChEBI" id="CHEBI:140395"/>
        <dbReference type="EC" id="2.7.7.6"/>
    </reaction>
</comment>
<dbReference type="AlphaFoldDB" id="C1DT34"/>
<evidence type="ECO:0000256" key="5">
    <source>
        <dbReference type="ARBA" id="ARBA00022679"/>
    </source>
</evidence>
<evidence type="ECO:0000256" key="10">
    <source>
        <dbReference type="ARBA" id="ARBA00048552"/>
    </source>
</evidence>
<protein>
    <recommendedName>
        <fullName evidence="3">DNA-directed RNA polymerase subunit omega</fullName>
        <ecNumber evidence="2">2.7.7.6</ecNumber>
    </recommendedName>
    <alternativeName>
        <fullName evidence="9">RNA polymerase omega subunit</fullName>
    </alternativeName>
    <alternativeName>
        <fullName evidence="8">Transcriptase subunit omega</fullName>
    </alternativeName>
</protein>
<evidence type="ECO:0000313" key="12">
    <source>
        <dbReference type="Proteomes" id="UP000001369"/>
    </source>
</evidence>
<dbReference type="Pfam" id="PF01192">
    <property type="entry name" value="RNA_pol_Rpb6"/>
    <property type="match status" value="1"/>
</dbReference>
<gene>
    <name evidence="11" type="primary">rpoZ</name>
    <name evidence="11" type="ordered locus">SULAZ_0275</name>
</gene>
<evidence type="ECO:0000256" key="8">
    <source>
        <dbReference type="ARBA" id="ARBA00029924"/>
    </source>
</evidence>
<evidence type="ECO:0000256" key="4">
    <source>
        <dbReference type="ARBA" id="ARBA00022478"/>
    </source>
</evidence>
<evidence type="ECO:0000313" key="11">
    <source>
        <dbReference type="EMBL" id="ACN99091.1"/>
    </source>
</evidence>
<sequence length="71" mass="7996">MNQRPLIEQALKKVKSRYELVHAASKLAIELYETGAETYVTEEGIPLKKTVIAIDKIASGEAKIIRKNQEK</sequence>
<evidence type="ECO:0000256" key="1">
    <source>
        <dbReference type="ARBA" id="ARBA00006711"/>
    </source>
</evidence>
<dbReference type="Gene3D" id="3.90.940.10">
    <property type="match status" value="1"/>
</dbReference>
<dbReference type="GO" id="GO:0003899">
    <property type="term" value="F:DNA-directed RNA polymerase activity"/>
    <property type="evidence" value="ECO:0007669"/>
    <property type="project" value="UniProtKB-EC"/>
</dbReference>
<dbReference type="NCBIfam" id="TIGR00690">
    <property type="entry name" value="rpoZ"/>
    <property type="match status" value="1"/>
</dbReference>
<dbReference type="HOGENOM" id="CLU_125406_7_0_0"/>
<dbReference type="KEGG" id="saf:SULAZ_0275"/>
<evidence type="ECO:0000256" key="2">
    <source>
        <dbReference type="ARBA" id="ARBA00012418"/>
    </source>
</evidence>
<keyword evidence="5 11" id="KW-0808">Transferase</keyword>
<dbReference type="InterPro" id="IPR003716">
    <property type="entry name" value="DNA-dir_RNA_pol_omega"/>
</dbReference>
<dbReference type="Proteomes" id="UP000001369">
    <property type="component" value="Chromosome"/>
</dbReference>
<dbReference type="InterPro" id="IPR006110">
    <property type="entry name" value="Pol_omega/Rpo6/RPB6"/>
</dbReference>
<dbReference type="EMBL" id="CP001229">
    <property type="protein sequence ID" value="ACN99091.1"/>
    <property type="molecule type" value="Genomic_DNA"/>
</dbReference>
<accession>C1DT34</accession>
<evidence type="ECO:0000256" key="6">
    <source>
        <dbReference type="ARBA" id="ARBA00022695"/>
    </source>
</evidence>
<evidence type="ECO:0000256" key="3">
    <source>
        <dbReference type="ARBA" id="ARBA00013725"/>
    </source>
</evidence>
<dbReference type="eggNOG" id="COG1758">
    <property type="taxonomic scope" value="Bacteria"/>
</dbReference>
<dbReference type="GO" id="GO:0006351">
    <property type="term" value="P:DNA-templated transcription"/>
    <property type="evidence" value="ECO:0007669"/>
    <property type="project" value="InterPro"/>
</dbReference>
<organism evidence="11 12">
    <name type="scientific">Sulfurihydrogenibium azorense (strain DSM 15241 / OCM 825 / Az-Fu1)</name>
    <dbReference type="NCBI Taxonomy" id="204536"/>
    <lineage>
        <taxon>Bacteria</taxon>
        <taxon>Pseudomonadati</taxon>
        <taxon>Aquificota</taxon>
        <taxon>Aquificia</taxon>
        <taxon>Aquificales</taxon>
        <taxon>Hydrogenothermaceae</taxon>
        <taxon>Sulfurihydrogenibium</taxon>
    </lineage>
</organism>
<keyword evidence="7" id="KW-0804">Transcription</keyword>
<dbReference type="GO" id="GO:0000428">
    <property type="term" value="C:DNA-directed RNA polymerase complex"/>
    <property type="evidence" value="ECO:0007669"/>
    <property type="project" value="UniProtKB-KW"/>
</dbReference>
<dbReference type="STRING" id="204536.SULAZ_0275"/>
<dbReference type="SUPFAM" id="SSF63562">
    <property type="entry name" value="RPB6/omega subunit-like"/>
    <property type="match status" value="1"/>
</dbReference>
<dbReference type="InterPro" id="IPR036161">
    <property type="entry name" value="RPB6/omega-like_sf"/>
</dbReference>
<proteinExistence type="inferred from homology"/>
<name>C1DT34_SULAA</name>
<comment type="similarity">
    <text evidence="1">Belongs to the RNA polymerase subunit omega family.</text>
</comment>
<dbReference type="SMART" id="SM01409">
    <property type="entry name" value="RNA_pol_Rpb6"/>
    <property type="match status" value="1"/>
</dbReference>
<keyword evidence="6 11" id="KW-0548">Nucleotidyltransferase</keyword>
<keyword evidence="4 11" id="KW-0240">DNA-directed RNA polymerase</keyword>
<evidence type="ECO:0000256" key="7">
    <source>
        <dbReference type="ARBA" id="ARBA00023163"/>
    </source>
</evidence>
<dbReference type="EC" id="2.7.7.6" evidence="2"/>